<dbReference type="InterPro" id="IPR045886">
    <property type="entry name" value="ThiF/MoeB/HesA"/>
</dbReference>
<dbReference type="Pfam" id="PF00899">
    <property type="entry name" value="ThiF"/>
    <property type="match status" value="1"/>
</dbReference>
<evidence type="ECO:0000259" key="10">
    <source>
        <dbReference type="Pfam" id="PF00899"/>
    </source>
</evidence>
<evidence type="ECO:0000256" key="2">
    <source>
        <dbReference type="ARBA" id="ARBA00004718"/>
    </source>
</evidence>
<evidence type="ECO:0000256" key="3">
    <source>
        <dbReference type="ARBA" id="ARBA00005673"/>
    </source>
</evidence>
<feature type="compositionally biased region" description="Polar residues" evidence="9">
    <location>
        <begin position="1"/>
        <end position="14"/>
    </location>
</feature>
<dbReference type="GO" id="GO:0016925">
    <property type="term" value="P:protein sumoylation"/>
    <property type="evidence" value="ECO:0007669"/>
    <property type="project" value="TreeGrafter"/>
</dbReference>
<comment type="subunit">
    <text evidence="6">Heterodimer of SAE1 and UBA2/SAE2. The heterodimer corresponds to the two domains that are encoded on a single polypeptide chain in ubiquitin-activating enzyme E1. Interacts with UBE2I.</text>
</comment>
<feature type="non-terminal residue" evidence="12">
    <location>
        <position position="1"/>
    </location>
</feature>
<protein>
    <recommendedName>
        <fullName evidence="7">SUMO-activating enzyme subunit 1</fullName>
    </recommendedName>
    <alternativeName>
        <fullName evidence="8">Ubiquitin-like 1-activating enzyme E1A</fullName>
    </alternativeName>
</protein>
<evidence type="ECO:0000256" key="8">
    <source>
        <dbReference type="ARBA" id="ARBA00044354"/>
    </source>
</evidence>
<dbReference type="PANTHER" id="PTHR10953:SF162">
    <property type="entry name" value="SUMO-ACTIVATING ENZYME SUBUNIT 1"/>
    <property type="match status" value="1"/>
</dbReference>
<dbReference type="Pfam" id="PF16190">
    <property type="entry name" value="E1_FCCH"/>
    <property type="match status" value="1"/>
</dbReference>
<feature type="non-terminal residue" evidence="12">
    <location>
        <position position="225"/>
    </location>
</feature>
<dbReference type="Gene3D" id="2.40.30.180">
    <property type="entry name" value="Ubiquitin-activating enzyme E1, FCCH domain"/>
    <property type="match status" value="1"/>
</dbReference>
<dbReference type="InterPro" id="IPR032418">
    <property type="entry name" value="E1_FCCH"/>
</dbReference>
<dbReference type="InterPro" id="IPR035985">
    <property type="entry name" value="Ubiquitin-activating_enz"/>
</dbReference>
<keyword evidence="5" id="KW-0539">Nucleus</keyword>
<dbReference type="Gene3D" id="3.40.50.12550">
    <property type="entry name" value="Ubiquitin-activating enzyme E1, inactive adenylation domain, subdomain 2"/>
    <property type="match status" value="1"/>
</dbReference>
<accession>A0A7R9QZW2</accession>
<organism evidence="12">
    <name type="scientific">Oppiella nova</name>
    <dbReference type="NCBI Taxonomy" id="334625"/>
    <lineage>
        <taxon>Eukaryota</taxon>
        <taxon>Metazoa</taxon>
        <taxon>Ecdysozoa</taxon>
        <taxon>Arthropoda</taxon>
        <taxon>Chelicerata</taxon>
        <taxon>Arachnida</taxon>
        <taxon>Acari</taxon>
        <taxon>Acariformes</taxon>
        <taxon>Sarcoptiformes</taxon>
        <taxon>Oribatida</taxon>
        <taxon>Brachypylina</taxon>
        <taxon>Oppioidea</taxon>
        <taxon>Oppiidae</taxon>
        <taxon>Oppiella</taxon>
    </lineage>
</organism>
<proteinExistence type="inferred from homology"/>
<dbReference type="EMBL" id="OC954011">
    <property type="protein sequence ID" value="CAD7664543.1"/>
    <property type="molecule type" value="Genomic_DNA"/>
</dbReference>
<dbReference type="InterPro" id="IPR042449">
    <property type="entry name" value="Ub-E1_IAD_1"/>
</dbReference>
<dbReference type="PANTHER" id="PTHR10953">
    <property type="entry name" value="UBIQUITIN-ACTIVATING ENZYME E1"/>
    <property type="match status" value="1"/>
</dbReference>
<feature type="domain" description="Ubiquitin-activating enzyme E1 FCCH" evidence="11">
    <location>
        <begin position="199"/>
        <end position="225"/>
    </location>
</feature>
<dbReference type="Gene3D" id="3.50.50.80">
    <property type="entry name" value="Ubiquitin-activating enzyme E1, inactive adenylation domain, subdomain 1"/>
    <property type="match status" value="1"/>
</dbReference>
<dbReference type="OrthoDB" id="412647at2759"/>
<feature type="domain" description="THIF-type NAD/FAD binding fold" evidence="10">
    <location>
        <begin position="26"/>
        <end position="170"/>
    </location>
</feature>
<dbReference type="InterPro" id="IPR042302">
    <property type="entry name" value="E1_FCCH_sf"/>
</dbReference>
<reference evidence="12" key="1">
    <citation type="submission" date="2020-11" db="EMBL/GenBank/DDBJ databases">
        <authorList>
            <person name="Tran Van P."/>
        </authorList>
    </citation>
    <scope>NUCLEOTIDE SEQUENCE</scope>
</reference>
<dbReference type="PRINTS" id="PR01849">
    <property type="entry name" value="UBIQUITINACT"/>
</dbReference>
<evidence type="ECO:0000256" key="5">
    <source>
        <dbReference type="ARBA" id="ARBA00023242"/>
    </source>
</evidence>
<dbReference type="InterPro" id="IPR000011">
    <property type="entry name" value="UBQ/SUMO-activ_enz_E1-like"/>
</dbReference>
<keyword evidence="13" id="KW-1185">Reference proteome</keyword>
<comment type="pathway">
    <text evidence="2">Protein modification; protein sumoylation.</text>
</comment>
<dbReference type="GO" id="GO:0005737">
    <property type="term" value="C:cytoplasm"/>
    <property type="evidence" value="ECO:0007669"/>
    <property type="project" value="TreeGrafter"/>
</dbReference>
<dbReference type="AlphaFoldDB" id="A0A7R9QZW2"/>
<comment type="similarity">
    <text evidence="3">Belongs to the ubiquitin-activating E1 family.</text>
</comment>
<dbReference type="SUPFAM" id="SSF69572">
    <property type="entry name" value="Activating enzymes of the ubiquitin-like proteins"/>
    <property type="match status" value="1"/>
</dbReference>
<evidence type="ECO:0000256" key="1">
    <source>
        <dbReference type="ARBA" id="ARBA00004123"/>
    </source>
</evidence>
<dbReference type="EMBL" id="CAJPVJ010039186">
    <property type="protein sequence ID" value="CAG2181680.1"/>
    <property type="molecule type" value="Genomic_DNA"/>
</dbReference>
<evidence type="ECO:0000259" key="11">
    <source>
        <dbReference type="Pfam" id="PF16190"/>
    </source>
</evidence>
<evidence type="ECO:0000256" key="4">
    <source>
        <dbReference type="ARBA" id="ARBA00022786"/>
    </source>
</evidence>
<evidence type="ECO:0000313" key="13">
    <source>
        <dbReference type="Proteomes" id="UP000728032"/>
    </source>
</evidence>
<evidence type="ECO:0000256" key="6">
    <source>
        <dbReference type="ARBA" id="ARBA00026003"/>
    </source>
</evidence>
<evidence type="ECO:0000313" key="12">
    <source>
        <dbReference type="EMBL" id="CAD7664543.1"/>
    </source>
</evidence>
<sequence>GEMASNGSAVNSHNDNTRNDIDEGLYSRQLYVLGHEAMRRMASSDVLISGMGGLGVEIAKNVILGGVKSVTIHDENKCQISDLSSQYYLTETDIDSNRADASLSRLAELNPYVPVVAYTGKLTNDFISRFRVIVLTESSLAEQKEISDYTHSNGIALIIASTKGLFGQLFCDFGDNFQVIDATGEQPLSVMITSVTKDAEGVVTTHDESRHGLENGDKVTFNEVE</sequence>
<evidence type="ECO:0000256" key="7">
    <source>
        <dbReference type="ARBA" id="ARBA00044187"/>
    </source>
</evidence>
<dbReference type="Proteomes" id="UP000728032">
    <property type="component" value="Unassembled WGS sequence"/>
</dbReference>
<feature type="region of interest" description="Disordered" evidence="9">
    <location>
        <begin position="1"/>
        <end position="21"/>
    </location>
</feature>
<keyword evidence="4" id="KW-0833">Ubl conjugation pathway</keyword>
<evidence type="ECO:0000256" key="9">
    <source>
        <dbReference type="SAM" id="MobiDB-lite"/>
    </source>
</evidence>
<dbReference type="GO" id="GO:0031510">
    <property type="term" value="C:SUMO activating enzyme complex"/>
    <property type="evidence" value="ECO:0007669"/>
    <property type="project" value="TreeGrafter"/>
</dbReference>
<dbReference type="GO" id="GO:0019948">
    <property type="term" value="F:SUMO activating enzyme activity"/>
    <property type="evidence" value="ECO:0007669"/>
    <property type="project" value="TreeGrafter"/>
</dbReference>
<name>A0A7R9QZW2_9ACAR</name>
<comment type="subcellular location">
    <subcellularLocation>
        <location evidence="1">Nucleus</location>
    </subcellularLocation>
</comment>
<gene>
    <name evidence="12" type="ORF">ONB1V03_LOCUS21101</name>
</gene>
<dbReference type="InterPro" id="IPR000594">
    <property type="entry name" value="ThiF_NAD_FAD-bd"/>
</dbReference>